<evidence type="ECO:0000313" key="3">
    <source>
        <dbReference type="EMBL" id="MBO0441692.1"/>
    </source>
</evidence>
<dbReference type="SUPFAM" id="SSF47413">
    <property type="entry name" value="lambda repressor-like DNA-binding domains"/>
    <property type="match status" value="1"/>
</dbReference>
<accession>A0ABS3H2D1</accession>
<protein>
    <submittedName>
        <fullName evidence="3">Helix-turn-helix transcriptional regulator</fullName>
    </submittedName>
</protein>
<evidence type="ECO:0000256" key="1">
    <source>
        <dbReference type="ARBA" id="ARBA00023125"/>
    </source>
</evidence>
<reference evidence="3 4" key="1">
    <citation type="submission" date="2021-03" db="EMBL/GenBank/DDBJ databases">
        <title>Enterococcal diversity collection.</title>
        <authorList>
            <person name="Gilmore M.S."/>
            <person name="Schwartzman J."/>
            <person name="Van Tyne D."/>
            <person name="Martin M."/>
            <person name="Earl A.M."/>
            <person name="Manson A.L."/>
            <person name="Straub T."/>
            <person name="Salamzade R."/>
            <person name="Saavedra J."/>
            <person name="Lebreton F."/>
            <person name="Prichula J."/>
            <person name="Schaufler K."/>
            <person name="Gaca A."/>
            <person name="Sgardioli B."/>
            <person name="Wagenaar J."/>
            <person name="Strong T."/>
        </authorList>
    </citation>
    <scope>NUCLEOTIDE SEQUENCE [LARGE SCALE GENOMIC DNA]</scope>
    <source>
        <strain evidence="3 4">DIV0869a</strain>
    </source>
</reference>
<organism evidence="3 4">
    <name type="scientific">Candidatus Enterococcus ikei</name>
    <dbReference type="NCBI Taxonomy" id="2815326"/>
    <lineage>
        <taxon>Bacteria</taxon>
        <taxon>Bacillati</taxon>
        <taxon>Bacillota</taxon>
        <taxon>Bacilli</taxon>
        <taxon>Lactobacillales</taxon>
        <taxon>Enterococcaceae</taxon>
        <taxon>Enterococcus</taxon>
    </lineage>
</organism>
<proteinExistence type="predicted"/>
<name>A0ABS3H2D1_9ENTE</name>
<gene>
    <name evidence="3" type="ORF">JZO69_15100</name>
</gene>
<dbReference type="Pfam" id="PF01381">
    <property type="entry name" value="HTH_3"/>
    <property type="match status" value="1"/>
</dbReference>
<dbReference type="InterPro" id="IPR010982">
    <property type="entry name" value="Lambda_DNA-bd_dom_sf"/>
</dbReference>
<feature type="domain" description="HTH cro/C1-type" evidence="2">
    <location>
        <begin position="7"/>
        <end position="61"/>
    </location>
</feature>
<sequence length="95" mass="10960">MSIGDTLKKLRMIYGFTAKEMSAELEISPSYLSEIENNKKEPSLDILKKYSNILDIKLSSLLLFSEQYSDSEKDGEKWIRNKMAKLINSFSKETD</sequence>
<evidence type="ECO:0000313" key="4">
    <source>
        <dbReference type="Proteomes" id="UP000664632"/>
    </source>
</evidence>
<dbReference type="SMART" id="SM00530">
    <property type="entry name" value="HTH_XRE"/>
    <property type="match status" value="1"/>
</dbReference>
<dbReference type="Gene3D" id="1.10.260.40">
    <property type="entry name" value="lambda repressor-like DNA-binding domains"/>
    <property type="match status" value="1"/>
</dbReference>
<dbReference type="CDD" id="cd00093">
    <property type="entry name" value="HTH_XRE"/>
    <property type="match status" value="1"/>
</dbReference>
<dbReference type="PANTHER" id="PTHR46797">
    <property type="entry name" value="HTH-TYPE TRANSCRIPTIONAL REGULATOR"/>
    <property type="match status" value="1"/>
</dbReference>
<evidence type="ECO:0000259" key="2">
    <source>
        <dbReference type="PROSITE" id="PS50943"/>
    </source>
</evidence>
<dbReference type="Proteomes" id="UP000664632">
    <property type="component" value="Unassembled WGS sequence"/>
</dbReference>
<dbReference type="PROSITE" id="PS50943">
    <property type="entry name" value="HTH_CROC1"/>
    <property type="match status" value="1"/>
</dbReference>
<dbReference type="InterPro" id="IPR050807">
    <property type="entry name" value="TransReg_Diox_bact_type"/>
</dbReference>
<keyword evidence="4" id="KW-1185">Reference proteome</keyword>
<dbReference type="RefSeq" id="WP_206846915.1">
    <property type="nucleotide sequence ID" value="NZ_JAFLWD010000044.1"/>
</dbReference>
<dbReference type="EMBL" id="JAFLWD010000044">
    <property type="protein sequence ID" value="MBO0441692.1"/>
    <property type="molecule type" value="Genomic_DNA"/>
</dbReference>
<comment type="caution">
    <text evidence="3">The sequence shown here is derived from an EMBL/GenBank/DDBJ whole genome shotgun (WGS) entry which is preliminary data.</text>
</comment>
<dbReference type="PANTHER" id="PTHR46797:SF1">
    <property type="entry name" value="METHYLPHOSPHONATE SYNTHASE"/>
    <property type="match status" value="1"/>
</dbReference>
<dbReference type="InterPro" id="IPR001387">
    <property type="entry name" value="Cro/C1-type_HTH"/>
</dbReference>
<keyword evidence="1" id="KW-0238">DNA-binding</keyword>